<organism evidence="2 3">
    <name type="scientific">Nocardiopsis rhodophaea</name>
    <dbReference type="NCBI Taxonomy" id="280238"/>
    <lineage>
        <taxon>Bacteria</taxon>
        <taxon>Bacillati</taxon>
        <taxon>Actinomycetota</taxon>
        <taxon>Actinomycetes</taxon>
        <taxon>Streptosporangiales</taxon>
        <taxon>Nocardiopsidaceae</taxon>
        <taxon>Nocardiopsis</taxon>
    </lineage>
</organism>
<evidence type="ECO:0000256" key="1">
    <source>
        <dbReference type="SAM" id="MobiDB-lite"/>
    </source>
</evidence>
<evidence type="ECO:0000313" key="2">
    <source>
        <dbReference type="EMBL" id="GAA1993219.1"/>
    </source>
</evidence>
<name>A0ABP5E848_9ACTN</name>
<comment type="caution">
    <text evidence="2">The sequence shown here is derived from an EMBL/GenBank/DDBJ whole genome shotgun (WGS) entry which is preliminary data.</text>
</comment>
<accession>A0ABP5E848</accession>
<dbReference type="Proteomes" id="UP001501585">
    <property type="component" value="Unassembled WGS sequence"/>
</dbReference>
<evidence type="ECO:0000313" key="3">
    <source>
        <dbReference type="Proteomes" id="UP001501585"/>
    </source>
</evidence>
<protein>
    <submittedName>
        <fullName evidence="2">Uncharacterized protein</fullName>
    </submittedName>
</protein>
<proteinExistence type="predicted"/>
<gene>
    <name evidence="2" type="ORF">GCM10009799_18910</name>
</gene>
<dbReference type="EMBL" id="BAAAPC010000007">
    <property type="protein sequence ID" value="GAA1993219.1"/>
    <property type="molecule type" value="Genomic_DNA"/>
</dbReference>
<keyword evidence="3" id="KW-1185">Reference proteome</keyword>
<reference evidence="3" key="1">
    <citation type="journal article" date="2019" name="Int. J. Syst. Evol. Microbiol.">
        <title>The Global Catalogue of Microorganisms (GCM) 10K type strain sequencing project: providing services to taxonomists for standard genome sequencing and annotation.</title>
        <authorList>
            <consortium name="The Broad Institute Genomics Platform"/>
            <consortium name="The Broad Institute Genome Sequencing Center for Infectious Disease"/>
            <person name="Wu L."/>
            <person name="Ma J."/>
        </authorList>
    </citation>
    <scope>NUCLEOTIDE SEQUENCE [LARGE SCALE GENOMIC DNA]</scope>
    <source>
        <strain evidence="3">JCM 15313</strain>
    </source>
</reference>
<sequence length="88" mass="9664">MIPAGPPPEMATVVVPVRVIATSGGSVLVRWPIRFDPNSTYDEIKPRGRRILQRRGECDARYAPKPPLPPGPLRAIPRARATSVVTNR</sequence>
<feature type="region of interest" description="Disordered" evidence="1">
    <location>
        <begin position="60"/>
        <end position="88"/>
    </location>
</feature>